<dbReference type="Pfam" id="PF08241">
    <property type="entry name" value="Methyltransf_11"/>
    <property type="match status" value="1"/>
</dbReference>
<evidence type="ECO:0000259" key="1">
    <source>
        <dbReference type="Pfam" id="PF08241"/>
    </source>
</evidence>
<dbReference type="EMBL" id="BJYY01000013">
    <property type="protein sequence ID" value="GEO34248.1"/>
    <property type="molecule type" value="Genomic_DNA"/>
</dbReference>
<dbReference type="InterPro" id="IPR013216">
    <property type="entry name" value="Methyltransf_11"/>
</dbReference>
<dbReference type="OrthoDB" id="9795634at2"/>
<gene>
    <name evidence="2" type="ORF">CAE01nite_19730</name>
</gene>
<proteinExistence type="predicted"/>
<dbReference type="GO" id="GO:0008757">
    <property type="term" value="F:S-adenosylmethionine-dependent methyltransferase activity"/>
    <property type="evidence" value="ECO:0007669"/>
    <property type="project" value="InterPro"/>
</dbReference>
<evidence type="ECO:0000313" key="2">
    <source>
        <dbReference type="EMBL" id="GEO34248.1"/>
    </source>
</evidence>
<evidence type="ECO:0000313" key="3">
    <source>
        <dbReference type="Proteomes" id="UP000321181"/>
    </source>
</evidence>
<feature type="domain" description="Methyltransferase type 11" evidence="1">
    <location>
        <begin position="57"/>
        <end position="151"/>
    </location>
</feature>
<reference evidence="2 3" key="1">
    <citation type="submission" date="2019-07" db="EMBL/GenBank/DDBJ databases">
        <title>Whole genome shotgun sequence of Cellulomonas aerilata NBRC 106308.</title>
        <authorList>
            <person name="Hosoyama A."/>
            <person name="Uohara A."/>
            <person name="Ohji S."/>
            <person name="Ichikawa N."/>
        </authorList>
    </citation>
    <scope>NUCLEOTIDE SEQUENCE [LARGE SCALE GENOMIC DNA]</scope>
    <source>
        <strain evidence="2 3">NBRC 106308</strain>
    </source>
</reference>
<dbReference type="PANTHER" id="PTHR43591:SF24">
    <property type="entry name" value="2-METHOXY-6-POLYPRENYL-1,4-BENZOQUINOL METHYLASE, MITOCHONDRIAL"/>
    <property type="match status" value="1"/>
</dbReference>
<dbReference type="PANTHER" id="PTHR43591">
    <property type="entry name" value="METHYLTRANSFERASE"/>
    <property type="match status" value="1"/>
</dbReference>
<dbReference type="SUPFAM" id="SSF53335">
    <property type="entry name" value="S-adenosyl-L-methionine-dependent methyltransferases"/>
    <property type="match status" value="1"/>
</dbReference>
<dbReference type="RefSeq" id="WP_146903461.1">
    <property type="nucleotide sequence ID" value="NZ_BAAARM010000003.1"/>
</dbReference>
<dbReference type="Gene3D" id="3.40.50.150">
    <property type="entry name" value="Vaccinia Virus protein VP39"/>
    <property type="match status" value="1"/>
</dbReference>
<sequence>MTDVMSPTEAETDRALKARHRTMWALGDYPTLAVDLISPLGPALVAASGVGPGDRVLDVGAGSGNAAIPAALAGARVTATDLTPELLDAGRAAARAAGAELEWEVADAEALPYPDGHFDAVLSCVGVMFAPHHQRAADELVRVVRPGGTVALLAWTPTGFIGQMFATMKPYAPAPPPGAQPPPLWGDEAHVRTLLGERVTEVTATRGTVTFDRFGTPEDFREYFATHYGPTIVVRRSLADDPDRLAALDRDLVELARRNDRGDGSLVLDSEYLVVTARRA</sequence>
<name>A0A512DCP6_9CELL</name>
<dbReference type="CDD" id="cd02440">
    <property type="entry name" value="AdoMet_MTases"/>
    <property type="match status" value="1"/>
</dbReference>
<comment type="caution">
    <text evidence="2">The sequence shown here is derived from an EMBL/GenBank/DDBJ whole genome shotgun (WGS) entry which is preliminary data.</text>
</comment>
<dbReference type="AlphaFoldDB" id="A0A512DCP6"/>
<protein>
    <recommendedName>
        <fullName evidence="1">Methyltransferase type 11 domain-containing protein</fullName>
    </recommendedName>
</protein>
<dbReference type="InterPro" id="IPR029063">
    <property type="entry name" value="SAM-dependent_MTases_sf"/>
</dbReference>
<keyword evidence="3" id="KW-1185">Reference proteome</keyword>
<organism evidence="2 3">
    <name type="scientific">Cellulomonas aerilata</name>
    <dbReference type="NCBI Taxonomy" id="515326"/>
    <lineage>
        <taxon>Bacteria</taxon>
        <taxon>Bacillati</taxon>
        <taxon>Actinomycetota</taxon>
        <taxon>Actinomycetes</taxon>
        <taxon>Micrococcales</taxon>
        <taxon>Cellulomonadaceae</taxon>
        <taxon>Cellulomonas</taxon>
    </lineage>
</organism>
<accession>A0A512DCP6</accession>
<dbReference type="Proteomes" id="UP000321181">
    <property type="component" value="Unassembled WGS sequence"/>
</dbReference>